<dbReference type="AlphaFoldDB" id="A0A917FUA3"/>
<protein>
    <submittedName>
        <fullName evidence="1">Uncharacterized protein</fullName>
    </submittedName>
</protein>
<proteinExistence type="predicted"/>
<name>A0A917FUA3_9NOCA</name>
<evidence type="ECO:0000313" key="2">
    <source>
        <dbReference type="Proteomes" id="UP000654257"/>
    </source>
</evidence>
<sequence length="65" mass="7181">MTEDVLHRFGTDLALKNGSDALPVLITVVTAGVKQSELGVVDYHRSTQCLCKAVDERLDMVLRHD</sequence>
<comment type="caution">
    <text evidence="1">The sequence shown here is derived from an EMBL/GenBank/DDBJ whole genome shotgun (WGS) entry which is preliminary data.</text>
</comment>
<dbReference type="RefSeq" id="WP_188544372.1">
    <property type="nucleotide sequence ID" value="NZ_BMCU01000002.1"/>
</dbReference>
<evidence type="ECO:0000313" key="1">
    <source>
        <dbReference type="EMBL" id="GGG03389.1"/>
    </source>
</evidence>
<gene>
    <name evidence="1" type="ORF">GCM10007304_16860</name>
</gene>
<dbReference type="EMBL" id="BMCU01000002">
    <property type="protein sequence ID" value="GGG03389.1"/>
    <property type="molecule type" value="Genomic_DNA"/>
</dbReference>
<reference evidence="1" key="2">
    <citation type="submission" date="2020-09" db="EMBL/GenBank/DDBJ databases">
        <authorList>
            <person name="Sun Q."/>
            <person name="Sedlacek I."/>
        </authorList>
    </citation>
    <scope>NUCLEOTIDE SEQUENCE</scope>
    <source>
        <strain evidence="1">CCM 7905</strain>
    </source>
</reference>
<accession>A0A917FUA3</accession>
<organism evidence="1 2">
    <name type="scientific">Rhodococcoides trifolii</name>
    <dbReference type="NCBI Taxonomy" id="908250"/>
    <lineage>
        <taxon>Bacteria</taxon>
        <taxon>Bacillati</taxon>
        <taxon>Actinomycetota</taxon>
        <taxon>Actinomycetes</taxon>
        <taxon>Mycobacteriales</taxon>
        <taxon>Nocardiaceae</taxon>
        <taxon>Rhodococcoides</taxon>
    </lineage>
</organism>
<dbReference type="Proteomes" id="UP000654257">
    <property type="component" value="Unassembled WGS sequence"/>
</dbReference>
<reference evidence="1" key="1">
    <citation type="journal article" date="2014" name="Int. J. Syst. Evol. Microbiol.">
        <title>Complete genome sequence of Corynebacterium casei LMG S-19264T (=DSM 44701T), isolated from a smear-ripened cheese.</title>
        <authorList>
            <consortium name="US DOE Joint Genome Institute (JGI-PGF)"/>
            <person name="Walter F."/>
            <person name="Albersmeier A."/>
            <person name="Kalinowski J."/>
            <person name="Ruckert C."/>
        </authorList>
    </citation>
    <scope>NUCLEOTIDE SEQUENCE</scope>
    <source>
        <strain evidence="1">CCM 7905</strain>
    </source>
</reference>
<keyword evidence="2" id="KW-1185">Reference proteome</keyword>